<dbReference type="Proteomes" id="UP000078543">
    <property type="component" value="Unassembled WGS sequence"/>
</dbReference>
<dbReference type="CDD" id="cd01949">
    <property type="entry name" value="GGDEF"/>
    <property type="match status" value="1"/>
</dbReference>
<dbReference type="InterPro" id="IPR000160">
    <property type="entry name" value="GGDEF_dom"/>
</dbReference>
<dbReference type="EMBL" id="LWQU01000119">
    <property type="protein sequence ID" value="OAN54247.1"/>
    <property type="molecule type" value="Genomic_DNA"/>
</dbReference>
<protein>
    <recommendedName>
        <fullName evidence="1">GGDEF domain-containing protein</fullName>
    </recommendedName>
</protein>
<dbReference type="NCBIfam" id="TIGR00229">
    <property type="entry name" value="sensory_box"/>
    <property type="match status" value="1"/>
</dbReference>
<dbReference type="InterPro" id="IPR043128">
    <property type="entry name" value="Rev_trsase/Diguanyl_cyclase"/>
</dbReference>
<organism evidence="2 3">
    <name type="scientific">Magnetospirillum moscoviense</name>
    <dbReference type="NCBI Taxonomy" id="1437059"/>
    <lineage>
        <taxon>Bacteria</taxon>
        <taxon>Pseudomonadati</taxon>
        <taxon>Pseudomonadota</taxon>
        <taxon>Alphaproteobacteria</taxon>
        <taxon>Rhodospirillales</taxon>
        <taxon>Rhodospirillaceae</taxon>
        <taxon>Magnetospirillum</taxon>
    </lineage>
</organism>
<dbReference type="PANTHER" id="PTHR44757:SF2">
    <property type="entry name" value="BIOFILM ARCHITECTURE MAINTENANCE PROTEIN MBAA"/>
    <property type="match status" value="1"/>
</dbReference>
<dbReference type="SMART" id="SM00091">
    <property type="entry name" value="PAS"/>
    <property type="match status" value="4"/>
</dbReference>
<dbReference type="AlphaFoldDB" id="A0A178MW46"/>
<keyword evidence="3" id="KW-1185">Reference proteome</keyword>
<dbReference type="OrthoDB" id="7333362at2"/>
<dbReference type="InterPro" id="IPR029787">
    <property type="entry name" value="Nucleotide_cyclase"/>
</dbReference>
<dbReference type="RefSeq" id="WP_068498453.1">
    <property type="nucleotide sequence ID" value="NZ_LWQU01000119.1"/>
</dbReference>
<dbReference type="STRING" id="1437059.A6A05_08740"/>
<dbReference type="InterPro" id="IPR035965">
    <property type="entry name" value="PAS-like_dom_sf"/>
</dbReference>
<gene>
    <name evidence="2" type="ORF">A6A05_08740</name>
</gene>
<dbReference type="Pfam" id="PF00990">
    <property type="entry name" value="GGDEF"/>
    <property type="match status" value="1"/>
</dbReference>
<dbReference type="SUPFAM" id="SSF55785">
    <property type="entry name" value="PYP-like sensor domain (PAS domain)"/>
    <property type="match status" value="4"/>
</dbReference>
<dbReference type="Gene3D" id="3.30.450.20">
    <property type="entry name" value="PAS domain"/>
    <property type="match status" value="4"/>
</dbReference>
<sequence length="690" mass="74902">MDQGKPKPEQQGEGGDAALSFHRLAFENSSAAMIGVDADGTVAVANRAACRLIGDDPRGRVFLSLIREQDRPGLDQTIAIFLAGTDDVSVLRRDANGVIHLLRGDGQGSLPVEVALSRAGPRLLVTVRDIGSRIALRTIIENMPGAVTLFGPDLEMRACNAKLQALLGFPDSLFDGGLPSLETLLRYNAERGEYGPGDVDALVAERLRQASNPEPHVFERRRTDGTTLEIRGAPLPGGGFVTIYTDVTARKRAEEALQAAMAESERVRVHLHSVIEHLPQGVTVVDPALDIVVWNQAFARLLDIPATVMPPGEVVPYADAIRFVAERGDYGPGDPEDHVRQRVELARNPSQHRFERVLPTGRIIEVFGRPMSDGGFVTTYTDITDIRASAQQLERTLALMDEIISRSVIAVFELDGDARFRFASGIERVLGYEMGEIDGRSLLEFVEPAARPVVMGWLAGDLAPGEKAVAPFRCKGGRLAWLELSGYGVDGGFRGVATDITEKHHQDLKIKTLVERLEQSALHDALTGLANRTKFTQRFDIECDRLVRSGKPMSLLVIDLDHFKTINDTFGHVVGDLVLKETAEVLQGSVRATDLVSRFGGEEFVVLLPETDMEGALTVAESLRGAVADRKILAPGIAEPISVTGTFGVSSMDRDELLALDDFIDAADRAAYRGKRAGRNRVCAATDDAA</sequence>
<dbReference type="Pfam" id="PF12860">
    <property type="entry name" value="PAS_7"/>
    <property type="match status" value="2"/>
</dbReference>
<evidence type="ECO:0000313" key="3">
    <source>
        <dbReference type="Proteomes" id="UP000078543"/>
    </source>
</evidence>
<dbReference type="InterPro" id="IPR052155">
    <property type="entry name" value="Biofilm_reg_signaling"/>
</dbReference>
<dbReference type="InterPro" id="IPR000014">
    <property type="entry name" value="PAS"/>
</dbReference>
<evidence type="ECO:0000313" key="2">
    <source>
        <dbReference type="EMBL" id="OAN54247.1"/>
    </source>
</evidence>
<dbReference type="CDD" id="cd00130">
    <property type="entry name" value="PAS"/>
    <property type="match status" value="3"/>
</dbReference>
<comment type="caution">
    <text evidence="2">The sequence shown here is derived from an EMBL/GenBank/DDBJ whole genome shotgun (WGS) entry which is preliminary data.</text>
</comment>
<accession>A0A178MW46</accession>
<dbReference type="SUPFAM" id="SSF55073">
    <property type="entry name" value="Nucleotide cyclase"/>
    <property type="match status" value="1"/>
</dbReference>
<dbReference type="Pfam" id="PF13188">
    <property type="entry name" value="PAS_8"/>
    <property type="match status" value="1"/>
</dbReference>
<proteinExistence type="predicted"/>
<dbReference type="FunFam" id="3.30.70.270:FF:000001">
    <property type="entry name" value="Diguanylate cyclase domain protein"/>
    <property type="match status" value="1"/>
</dbReference>
<evidence type="ECO:0000259" key="1">
    <source>
        <dbReference type="PROSITE" id="PS50887"/>
    </source>
</evidence>
<dbReference type="PROSITE" id="PS50887">
    <property type="entry name" value="GGDEF"/>
    <property type="match status" value="1"/>
</dbReference>
<dbReference type="Gene3D" id="3.30.70.270">
    <property type="match status" value="1"/>
</dbReference>
<dbReference type="PANTHER" id="PTHR44757">
    <property type="entry name" value="DIGUANYLATE CYCLASE DGCP"/>
    <property type="match status" value="1"/>
</dbReference>
<dbReference type="SMART" id="SM00267">
    <property type="entry name" value="GGDEF"/>
    <property type="match status" value="1"/>
</dbReference>
<dbReference type="GO" id="GO:0003824">
    <property type="term" value="F:catalytic activity"/>
    <property type="evidence" value="ECO:0007669"/>
    <property type="project" value="UniProtKB-ARBA"/>
</dbReference>
<name>A0A178MW46_9PROT</name>
<dbReference type="NCBIfam" id="TIGR00254">
    <property type="entry name" value="GGDEF"/>
    <property type="match status" value="1"/>
</dbReference>
<reference evidence="2 3" key="1">
    <citation type="submission" date="2016-04" db="EMBL/GenBank/DDBJ databases">
        <title>Draft genome sequence of freshwater magnetotactic bacteria Magnetospirillum marisnigri SP-1 and Magnetospirillum moscoviense BB-1.</title>
        <authorList>
            <person name="Koziaeva V."/>
            <person name="Dziuba M.V."/>
            <person name="Ivanov T.M."/>
            <person name="Kuznetsov B."/>
            <person name="Grouzdev D.S."/>
        </authorList>
    </citation>
    <scope>NUCLEOTIDE SEQUENCE [LARGE SCALE GENOMIC DNA]</scope>
    <source>
        <strain evidence="2 3">BB-1</strain>
    </source>
</reference>
<feature type="domain" description="GGDEF" evidence="1">
    <location>
        <begin position="551"/>
        <end position="687"/>
    </location>
</feature>